<dbReference type="EMBL" id="JBJUIK010000016">
    <property type="protein sequence ID" value="KAL3499697.1"/>
    <property type="molecule type" value="Genomic_DNA"/>
</dbReference>
<protein>
    <recommendedName>
        <fullName evidence="4">RING-type E3 ubiquitin transferase</fullName>
        <ecNumber evidence="4">2.3.2.27</ecNumber>
    </recommendedName>
</protein>
<evidence type="ECO:0000259" key="16">
    <source>
        <dbReference type="Pfam" id="PF13947"/>
    </source>
</evidence>
<keyword evidence="13" id="KW-0472">Membrane</keyword>
<keyword evidence="18" id="KW-1185">Reference proteome</keyword>
<organism evidence="17 18">
    <name type="scientific">Cinchona calisaya</name>
    <dbReference type="NCBI Taxonomy" id="153742"/>
    <lineage>
        <taxon>Eukaryota</taxon>
        <taxon>Viridiplantae</taxon>
        <taxon>Streptophyta</taxon>
        <taxon>Embryophyta</taxon>
        <taxon>Tracheophyta</taxon>
        <taxon>Spermatophyta</taxon>
        <taxon>Magnoliopsida</taxon>
        <taxon>eudicotyledons</taxon>
        <taxon>Gunneridae</taxon>
        <taxon>Pentapetalae</taxon>
        <taxon>asterids</taxon>
        <taxon>lamiids</taxon>
        <taxon>Gentianales</taxon>
        <taxon>Rubiaceae</taxon>
        <taxon>Cinchonoideae</taxon>
        <taxon>Cinchoneae</taxon>
        <taxon>Cinchona</taxon>
    </lineage>
</organism>
<comment type="catalytic activity">
    <reaction evidence="1">
        <text>S-ubiquitinyl-[E2 ubiquitin-conjugating enzyme]-L-cysteine + [acceptor protein]-L-lysine = [E2 ubiquitin-conjugating enzyme]-L-cysteine + N(6)-ubiquitinyl-[acceptor protein]-L-lysine.</text>
        <dbReference type="EC" id="2.3.2.27"/>
    </reaction>
</comment>
<evidence type="ECO:0000313" key="17">
    <source>
        <dbReference type="EMBL" id="KAL3499697.1"/>
    </source>
</evidence>
<keyword evidence="7" id="KW-0479">Metal-binding</keyword>
<feature type="domain" description="Wall-associated receptor kinase galacturonan-binding" evidence="16">
    <location>
        <begin position="24"/>
        <end position="100"/>
    </location>
</feature>
<sequence>MMMISYLIRLIILAAFAALGSSSNNCPHGPKIRFPFWLKDQQHHPEHSSGYPGFGLSCTQTDDTVLELLFPPKASLLSQTKLLFSVKFVIKEIDYKLQSLLVSTVDGCLPALLPNIDLFASPFHFQDAYGQYDEYTYFNCSTTRSDYYLNHIHCLSTPSYQVYAVQSSIEAFSIPLFSCTKMFQIPSVPFALFHFIPTLLELV</sequence>
<accession>A0ABD2Y1K5</accession>
<evidence type="ECO:0000256" key="14">
    <source>
        <dbReference type="ARBA" id="ARBA00024209"/>
    </source>
</evidence>
<evidence type="ECO:0000256" key="13">
    <source>
        <dbReference type="ARBA" id="ARBA00023136"/>
    </source>
</evidence>
<dbReference type="InterPro" id="IPR046948">
    <property type="entry name" value="ATL20-22-like"/>
</dbReference>
<keyword evidence="8 15" id="KW-0732">Signal</keyword>
<dbReference type="GO" id="GO:0061630">
    <property type="term" value="F:ubiquitin protein ligase activity"/>
    <property type="evidence" value="ECO:0007669"/>
    <property type="project" value="UniProtKB-EC"/>
</dbReference>
<comment type="subcellular location">
    <subcellularLocation>
        <location evidence="2">Membrane</location>
        <topology evidence="2">Single-pass membrane protein</topology>
    </subcellularLocation>
</comment>
<evidence type="ECO:0000256" key="9">
    <source>
        <dbReference type="ARBA" id="ARBA00022771"/>
    </source>
</evidence>
<comment type="caution">
    <text evidence="17">The sequence shown here is derived from an EMBL/GenBank/DDBJ whole genome shotgun (WGS) entry which is preliminary data.</text>
</comment>
<evidence type="ECO:0000256" key="7">
    <source>
        <dbReference type="ARBA" id="ARBA00022723"/>
    </source>
</evidence>
<dbReference type="Proteomes" id="UP001630127">
    <property type="component" value="Unassembled WGS sequence"/>
</dbReference>
<name>A0ABD2Y1K5_9GENT</name>
<feature type="chain" id="PRO_5044849308" description="RING-type E3 ubiquitin transferase" evidence="15">
    <location>
        <begin position="23"/>
        <end position="203"/>
    </location>
</feature>
<proteinExistence type="inferred from homology"/>
<evidence type="ECO:0000313" key="18">
    <source>
        <dbReference type="Proteomes" id="UP001630127"/>
    </source>
</evidence>
<dbReference type="EC" id="2.3.2.27" evidence="4"/>
<keyword evidence="5" id="KW-0808">Transferase</keyword>
<dbReference type="GO" id="GO:0016020">
    <property type="term" value="C:membrane"/>
    <property type="evidence" value="ECO:0007669"/>
    <property type="project" value="UniProtKB-SubCell"/>
</dbReference>
<evidence type="ECO:0000256" key="2">
    <source>
        <dbReference type="ARBA" id="ARBA00004167"/>
    </source>
</evidence>
<reference evidence="17 18" key="1">
    <citation type="submission" date="2024-11" db="EMBL/GenBank/DDBJ databases">
        <title>A near-complete genome assembly of Cinchona calisaya.</title>
        <authorList>
            <person name="Lian D.C."/>
            <person name="Zhao X.W."/>
            <person name="Wei L."/>
        </authorList>
    </citation>
    <scope>NUCLEOTIDE SEQUENCE [LARGE SCALE GENOMIC DNA]</scope>
    <source>
        <tissue evidence="17">Nenye</tissue>
    </source>
</reference>
<keyword evidence="12" id="KW-1133">Transmembrane helix</keyword>
<evidence type="ECO:0000256" key="1">
    <source>
        <dbReference type="ARBA" id="ARBA00000900"/>
    </source>
</evidence>
<evidence type="ECO:0000256" key="11">
    <source>
        <dbReference type="ARBA" id="ARBA00022833"/>
    </source>
</evidence>
<evidence type="ECO:0000256" key="5">
    <source>
        <dbReference type="ARBA" id="ARBA00022679"/>
    </source>
</evidence>
<comment type="similarity">
    <text evidence="14">Belongs to the RING-type zinc finger family. ATL subfamily.</text>
</comment>
<keyword evidence="6" id="KW-0812">Transmembrane</keyword>
<evidence type="ECO:0000256" key="15">
    <source>
        <dbReference type="SAM" id="SignalP"/>
    </source>
</evidence>
<keyword evidence="11" id="KW-0862">Zinc</keyword>
<evidence type="ECO:0000256" key="10">
    <source>
        <dbReference type="ARBA" id="ARBA00022786"/>
    </source>
</evidence>
<evidence type="ECO:0000256" key="3">
    <source>
        <dbReference type="ARBA" id="ARBA00004906"/>
    </source>
</evidence>
<keyword evidence="10" id="KW-0833">Ubl conjugation pathway</keyword>
<dbReference type="Pfam" id="PF13947">
    <property type="entry name" value="GUB_WAK_bind"/>
    <property type="match status" value="1"/>
</dbReference>
<keyword evidence="9" id="KW-0863">Zinc-finger</keyword>
<dbReference type="AlphaFoldDB" id="A0ABD2Y1K5"/>
<comment type="pathway">
    <text evidence="3">Protein modification; protein ubiquitination.</text>
</comment>
<feature type="signal peptide" evidence="15">
    <location>
        <begin position="1"/>
        <end position="22"/>
    </location>
</feature>
<dbReference type="GO" id="GO:0008270">
    <property type="term" value="F:zinc ion binding"/>
    <property type="evidence" value="ECO:0007669"/>
    <property type="project" value="UniProtKB-KW"/>
</dbReference>
<evidence type="ECO:0000256" key="6">
    <source>
        <dbReference type="ARBA" id="ARBA00022692"/>
    </source>
</evidence>
<gene>
    <name evidence="17" type="ORF">ACH5RR_038790</name>
</gene>
<dbReference type="PANTHER" id="PTHR46279">
    <property type="entry name" value="RING/U-BOX SUPERFAMILY PROTEIN"/>
    <property type="match status" value="1"/>
</dbReference>
<evidence type="ECO:0000256" key="4">
    <source>
        <dbReference type="ARBA" id="ARBA00012483"/>
    </source>
</evidence>
<dbReference type="InterPro" id="IPR025287">
    <property type="entry name" value="WAK_GUB"/>
</dbReference>
<dbReference type="PANTHER" id="PTHR46279:SF9">
    <property type="entry name" value="OS01G0116300 PROTEIN"/>
    <property type="match status" value="1"/>
</dbReference>
<evidence type="ECO:0000256" key="8">
    <source>
        <dbReference type="ARBA" id="ARBA00022729"/>
    </source>
</evidence>
<evidence type="ECO:0000256" key="12">
    <source>
        <dbReference type="ARBA" id="ARBA00022989"/>
    </source>
</evidence>